<keyword evidence="2 4" id="KW-0863">Zinc-finger</keyword>
<reference evidence="8 9" key="1">
    <citation type="submission" date="2019-04" db="EMBL/GenBank/DDBJ databases">
        <title>Annotation for the trematode Fasciola gigantica.</title>
        <authorList>
            <person name="Choi Y.-J."/>
        </authorList>
    </citation>
    <scope>NUCLEOTIDE SEQUENCE [LARGE SCALE GENOMIC DNA]</scope>
    <source>
        <strain evidence="8">Uganda_cow_1</strain>
    </source>
</reference>
<dbReference type="SUPFAM" id="SSF57903">
    <property type="entry name" value="FYVE/PHD zinc finger"/>
    <property type="match status" value="1"/>
</dbReference>
<dbReference type="InterPro" id="IPR013083">
    <property type="entry name" value="Znf_RING/FYVE/PHD"/>
</dbReference>
<dbReference type="GO" id="GO:0005886">
    <property type="term" value="C:plasma membrane"/>
    <property type="evidence" value="ECO:0007669"/>
    <property type="project" value="TreeGrafter"/>
</dbReference>
<name>A0A504YH35_FASGI</name>
<accession>A0A504YH35</accession>
<dbReference type="Proteomes" id="UP000316759">
    <property type="component" value="Unassembled WGS sequence"/>
</dbReference>
<dbReference type="Gene3D" id="3.30.40.10">
    <property type="entry name" value="Zinc/RING finger domain, C3HC4 (zinc finger)"/>
    <property type="match status" value="1"/>
</dbReference>
<dbReference type="Gene3D" id="2.60.40.150">
    <property type="entry name" value="C2 domain"/>
    <property type="match status" value="2"/>
</dbReference>
<dbReference type="SMART" id="SM00239">
    <property type="entry name" value="C2"/>
    <property type="match status" value="2"/>
</dbReference>
<gene>
    <name evidence="8" type="ORF">FGIG_02524</name>
</gene>
<dbReference type="InterPro" id="IPR011011">
    <property type="entry name" value="Znf_FYVE_PHD"/>
</dbReference>
<proteinExistence type="predicted"/>
<protein>
    <submittedName>
        <fullName evidence="8">Uncharacterized protein</fullName>
    </submittedName>
</protein>
<dbReference type="PANTHER" id="PTHR45716:SF2">
    <property type="entry name" value="BITESIZE, ISOFORM I"/>
    <property type="match status" value="1"/>
</dbReference>
<evidence type="ECO:0000256" key="5">
    <source>
        <dbReference type="SAM" id="MobiDB-lite"/>
    </source>
</evidence>
<dbReference type="PROSITE" id="PS50004">
    <property type="entry name" value="C2"/>
    <property type="match status" value="2"/>
</dbReference>
<evidence type="ECO:0000256" key="3">
    <source>
        <dbReference type="ARBA" id="ARBA00022833"/>
    </source>
</evidence>
<feature type="domain" description="C2" evidence="6">
    <location>
        <begin position="592"/>
        <end position="718"/>
    </location>
</feature>
<feature type="domain" description="FYVE-type" evidence="7">
    <location>
        <begin position="179"/>
        <end position="233"/>
    </location>
</feature>
<dbReference type="GO" id="GO:0006887">
    <property type="term" value="P:exocytosis"/>
    <property type="evidence" value="ECO:0007669"/>
    <property type="project" value="TreeGrafter"/>
</dbReference>
<sequence>LTMTQSTVRNKELVLNRLLTQYDDLDMWLHNYLPSENITEDEKQHLKDVMMRDQALKKIDGNRIAKLTTSFPAKLRPELLSPVLNEMRQNNPAVPGSGLVSLCGTVALPKDPLNRFPPSTPQFLRSQSLNFLIDNSTSIAANGTNETNNASTNENTDRHRSLDEPRTPLSATFHKLFDRSEPERCPFCFRKFNLFTRKTQCEQCQRNVCSSCLHEFITNGVVYLCKDCLEITRVLCKTGDWFAQYLVLKPANPLRLEMNLNPTETQRRGSRIPEEVITWTDSIPLLCQPPPASRSRMAAVVEEQQRQKQSARKRTSGTTNAQHLERVTWTHTERSEHDGAIRSSGMEQVKSAPPEKSQPSPLTEMTTGKEHSNEKARLVRQVTVQDSAETLSGTNEQTTENEKGQKLHREKKRAFSVSLTRLNSFSSVNEAEASYQTQMEIKGDLEVSLDYDKDSSRLAVMVWGARNIAAVDKKTGTSHPYAKVCLFPDPSKKTHRKIHCKGHTCSPTFNQGVCYTISPSDILEKTLVIELWHKRKARGSKVFLGEISVVLRNHRWDEKGRMRITLDSKHSPMPMITESSYRGELKIGLNFSMSENHQFLSQLKEGGTNFPGTLQVAVREAKNLISSAAGLNVSAFVRAEILLDRYPNEPQQTDICPRTSHPIWNSMFQFPDLTQNDLYTAVLQLSVWHRTALTKTPQMLGGVRLSYKGCEFLRARGC</sequence>
<dbReference type="PROSITE" id="PS50178">
    <property type="entry name" value="ZF_FYVE"/>
    <property type="match status" value="1"/>
</dbReference>
<dbReference type="GO" id="GO:0008270">
    <property type="term" value="F:zinc ion binding"/>
    <property type="evidence" value="ECO:0007669"/>
    <property type="project" value="UniProtKB-KW"/>
</dbReference>
<evidence type="ECO:0000313" key="8">
    <source>
        <dbReference type="EMBL" id="TPP59745.1"/>
    </source>
</evidence>
<dbReference type="GO" id="GO:0070382">
    <property type="term" value="C:exocytic vesicle"/>
    <property type="evidence" value="ECO:0007669"/>
    <property type="project" value="TreeGrafter"/>
</dbReference>
<dbReference type="SUPFAM" id="SSF49562">
    <property type="entry name" value="C2 domain (Calcium/lipid-binding domain, CaLB)"/>
    <property type="match status" value="2"/>
</dbReference>
<dbReference type="CDD" id="cd00065">
    <property type="entry name" value="FYVE_like_SF"/>
    <property type="match status" value="1"/>
</dbReference>
<dbReference type="InterPro" id="IPR017455">
    <property type="entry name" value="Znf_FYVE-rel"/>
</dbReference>
<dbReference type="Pfam" id="PF00168">
    <property type="entry name" value="C2"/>
    <property type="match status" value="2"/>
</dbReference>
<feature type="region of interest" description="Disordered" evidence="5">
    <location>
        <begin position="294"/>
        <end position="411"/>
    </location>
</feature>
<organism evidence="8 9">
    <name type="scientific">Fasciola gigantica</name>
    <name type="common">Giant liver fluke</name>
    <dbReference type="NCBI Taxonomy" id="46835"/>
    <lineage>
        <taxon>Eukaryota</taxon>
        <taxon>Metazoa</taxon>
        <taxon>Spiralia</taxon>
        <taxon>Lophotrochozoa</taxon>
        <taxon>Platyhelminthes</taxon>
        <taxon>Trematoda</taxon>
        <taxon>Digenea</taxon>
        <taxon>Plagiorchiida</taxon>
        <taxon>Echinostomata</taxon>
        <taxon>Echinostomatoidea</taxon>
        <taxon>Fasciolidae</taxon>
        <taxon>Fasciola</taxon>
    </lineage>
</organism>
<feature type="compositionally biased region" description="Basic and acidic residues" evidence="5">
    <location>
        <begin position="367"/>
        <end position="377"/>
    </location>
</feature>
<keyword evidence="3" id="KW-0862">Zinc</keyword>
<evidence type="ECO:0000256" key="2">
    <source>
        <dbReference type="ARBA" id="ARBA00022771"/>
    </source>
</evidence>
<dbReference type="OrthoDB" id="195679at2759"/>
<dbReference type="GO" id="GO:0042043">
    <property type="term" value="F:neurexin family protein binding"/>
    <property type="evidence" value="ECO:0007669"/>
    <property type="project" value="TreeGrafter"/>
</dbReference>
<feature type="compositionally biased region" description="Low complexity" evidence="5">
    <location>
        <begin position="140"/>
        <end position="154"/>
    </location>
</feature>
<feature type="compositionally biased region" description="Basic and acidic residues" evidence="5">
    <location>
        <begin position="155"/>
        <end position="165"/>
    </location>
</feature>
<feature type="region of interest" description="Disordered" evidence="5">
    <location>
        <begin position="140"/>
        <end position="165"/>
    </location>
</feature>
<keyword evidence="9" id="KW-1185">Reference proteome</keyword>
<feature type="compositionally biased region" description="Polar residues" evidence="5">
    <location>
        <begin position="357"/>
        <end position="366"/>
    </location>
</feature>
<feature type="compositionally biased region" description="Polar residues" evidence="5">
    <location>
        <begin position="382"/>
        <end position="398"/>
    </location>
</feature>
<dbReference type="InterPro" id="IPR000008">
    <property type="entry name" value="C2_dom"/>
</dbReference>
<dbReference type="InterPro" id="IPR035892">
    <property type="entry name" value="C2_domain_sf"/>
</dbReference>
<evidence type="ECO:0000256" key="4">
    <source>
        <dbReference type="PROSITE-ProRule" id="PRU00091"/>
    </source>
</evidence>
<dbReference type="EMBL" id="SUNJ01010290">
    <property type="protein sequence ID" value="TPP59745.1"/>
    <property type="molecule type" value="Genomic_DNA"/>
</dbReference>
<dbReference type="PANTHER" id="PTHR45716">
    <property type="entry name" value="BITESIZE, ISOFORM I"/>
    <property type="match status" value="1"/>
</dbReference>
<evidence type="ECO:0000313" key="9">
    <source>
        <dbReference type="Proteomes" id="UP000316759"/>
    </source>
</evidence>
<keyword evidence="1" id="KW-0479">Metal-binding</keyword>
<feature type="domain" description="C2" evidence="6">
    <location>
        <begin position="441"/>
        <end position="565"/>
    </location>
</feature>
<evidence type="ECO:0000256" key="1">
    <source>
        <dbReference type="ARBA" id="ARBA00022723"/>
    </source>
</evidence>
<dbReference type="AlphaFoldDB" id="A0A504YH35"/>
<comment type="caution">
    <text evidence="8">The sequence shown here is derived from an EMBL/GenBank/DDBJ whole genome shotgun (WGS) entry which is preliminary data.</text>
</comment>
<dbReference type="Pfam" id="PF02318">
    <property type="entry name" value="FYVE_2"/>
    <property type="match status" value="1"/>
</dbReference>
<dbReference type="STRING" id="46835.A0A504YH35"/>
<evidence type="ECO:0000259" key="7">
    <source>
        <dbReference type="PROSITE" id="PS50178"/>
    </source>
</evidence>
<feature type="non-terminal residue" evidence="8">
    <location>
        <position position="1"/>
    </location>
</feature>
<evidence type="ECO:0000259" key="6">
    <source>
        <dbReference type="PROSITE" id="PS50004"/>
    </source>
</evidence>
<feature type="compositionally biased region" description="Basic and acidic residues" evidence="5">
    <location>
        <begin position="323"/>
        <end position="340"/>
    </location>
</feature>
<dbReference type="InterPro" id="IPR041282">
    <property type="entry name" value="FYVE_2"/>
</dbReference>